<dbReference type="SUPFAM" id="SSF48452">
    <property type="entry name" value="TPR-like"/>
    <property type="match status" value="1"/>
</dbReference>
<evidence type="ECO:0000256" key="3">
    <source>
        <dbReference type="PROSITE-ProRule" id="PRU00339"/>
    </source>
</evidence>
<sequence length="522" mass="58986">MDLLSHRHKSKRLSLRVSSRQKKRRKSFFFHQSGSRAWFVFATTILRGWSVLAAGGEESPGRLRSMAEEAFVSGRSDDALALWGRVLEMEPLNERNYLKRARVLSRLKKPIAALADLDNSLRLAPEYNEALTSRARLLVSLGRCESGAEDWRLSLQLNHNSETAESLRRAEVCAQAIQAAKTAQNNRNFRQQIDELNIVIETATLAPAGIFIDRATAYIELGDIYEAIADLGKALKIDPDDLKALELRGIAYYRLGDFAMAKNHWQQGLKLDPEHKGCKAGYKLVRALVKKDTAGDAFFEQGQFSQALDAYKQALALDPNHKAYAISAHKKIANALLKLKKHREAIQSLDTVLELDENDLDAHLVRIDALLGDEQFDLALRAAKRAREIKDNDRTKNAQAKAEAALKQSKSINYYKVLGVRRDASSKDIKKAYRDLALKYHPDKVDEKEKEAAIKKFQQIANAYEILSDDELRARYDRGEDVSGNPQQQQQQQGFPHGFQGFQGFQQGSAGGQRFHFQFRRH</sequence>
<accession>A0A7S3NNB8</accession>
<dbReference type="PANTHER" id="PTHR45188:SF2">
    <property type="entry name" value="DNAJ HOMOLOG SUBFAMILY C MEMBER 7"/>
    <property type="match status" value="1"/>
</dbReference>
<evidence type="ECO:0000256" key="1">
    <source>
        <dbReference type="ARBA" id="ARBA00022737"/>
    </source>
</evidence>
<dbReference type="PROSITE" id="PS50076">
    <property type="entry name" value="DNAJ_2"/>
    <property type="match status" value="1"/>
</dbReference>
<dbReference type="PANTHER" id="PTHR45188">
    <property type="entry name" value="DNAJ PROTEIN P58IPK HOMOLOG"/>
    <property type="match status" value="1"/>
</dbReference>
<feature type="repeat" description="TPR" evidence="3">
    <location>
        <begin position="208"/>
        <end position="241"/>
    </location>
</feature>
<dbReference type="PROSITE" id="PS00636">
    <property type="entry name" value="DNAJ_1"/>
    <property type="match status" value="1"/>
</dbReference>
<feature type="repeat" description="TPR" evidence="3">
    <location>
        <begin position="242"/>
        <end position="275"/>
    </location>
</feature>
<dbReference type="InterPro" id="IPR019734">
    <property type="entry name" value="TPR_rpt"/>
</dbReference>
<dbReference type="PROSITE" id="PS50005">
    <property type="entry name" value="TPR"/>
    <property type="match status" value="4"/>
</dbReference>
<dbReference type="AlphaFoldDB" id="A0A7S3NNB8"/>
<evidence type="ECO:0000259" key="5">
    <source>
        <dbReference type="PROSITE" id="PS50076"/>
    </source>
</evidence>
<evidence type="ECO:0000256" key="2">
    <source>
        <dbReference type="ARBA" id="ARBA00022803"/>
    </source>
</evidence>
<keyword evidence="2 3" id="KW-0802">TPR repeat</keyword>
<dbReference type="InterPro" id="IPR011990">
    <property type="entry name" value="TPR-like_helical_dom_sf"/>
</dbReference>
<dbReference type="Pfam" id="PF13414">
    <property type="entry name" value="TPR_11"/>
    <property type="match status" value="2"/>
</dbReference>
<dbReference type="PRINTS" id="PR00625">
    <property type="entry name" value="JDOMAIN"/>
</dbReference>
<dbReference type="InterPro" id="IPR001623">
    <property type="entry name" value="DnaJ_domain"/>
</dbReference>
<protein>
    <recommendedName>
        <fullName evidence="5">J domain-containing protein</fullName>
    </recommendedName>
</protein>
<name>A0A7S3NNB8_9STRA</name>
<reference evidence="6" key="1">
    <citation type="submission" date="2021-01" db="EMBL/GenBank/DDBJ databases">
        <authorList>
            <person name="Corre E."/>
            <person name="Pelletier E."/>
            <person name="Niang G."/>
            <person name="Scheremetjew M."/>
            <person name="Finn R."/>
            <person name="Kale V."/>
            <person name="Holt S."/>
            <person name="Cochrane G."/>
            <person name="Meng A."/>
            <person name="Brown T."/>
            <person name="Cohen L."/>
        </authorList>
    </citation>
    <scope>NUCLEOTIDE SEQUENCE</scope>
    <source>
        <strain evidence="6">CCMP1510</strain>
    </source>
</reference>
<dbReference type="CDD" id="cd06257">
    <property type="entry name" value="DnaJ"/>
    <property type="match status" value="1"/>
</dbReference>
<feature type="repeat" description="TPR" evidence="3">
    <location>
        <begin position="288"/>
        <end position="321"/>
    </location>
</feature>
<dbReference type="Gene3D" id="1.10.287.110">
    <property type="entry name" value="DnaJ domain"/>
    <property type="match status" value="1"/>
</dbReference>
<gene>
    <name evidence="6" type="ORF">ALAG00032_LOCUS12354</name>
</gene>
<feature type="compositionally biased region" description="Low complexity" evidence="4">
    <location>
        <begin position="487"/>
        <end position="503"/>
    </location>
</feature>
<dbReference type="SMART" id="SM00271">
    <property type="entry name" value="DnaJ"/>
    <property type="match status" value="1"/>
</dbReference>
<feature type="repeat" description="TPR" evidence="3">
    <location>
        <begin position="326"/>
        <end position="359"/>
    </location>
</feature>
<proteinExistence type="predicted"/>
<organism evidence="6">
    <name type="scientific">Aureoumbra lagunensis</name>
    <dbReference type="NCBI Taxonomy" id="44058"/>
    <lineage>
        <taxon>Eukaryota</taxon>
        <taxon>Sar</taxon>
        <taxon>Stramenopiles</taxon>
        <taxon>Ochrophyta</taxon>
        <taxon>Pelagophyceae</taxon>
        <taxon>Pelagomonadales</taxon>
        <taxon>Aureoumbra</taxon>
    </lineage>
</organism>
<dbReference type="SMART" id="SM00028">
    <property type="entry name" value="TPR"/>
    <property type="match status" value="8"/>
</dbReference>
<evidence type="ECO:0000313" key="6">
    <source>
        <dbReference type="EMBL" id="CAE0371572.1"/>
    </source>
</evidence>
<dbReference type="Pfam" id="PF13432">
    <property type="entry name" value="TPR_16"/>
    <property type="match status" value="1"/>
</dbReference>
<dbReference type="Pfam" id="PF00226">
    <property type="entry name" value="DnaJ"/>
    <property type="match status" value="1"/>
</dbReference>
<dbReference type="EMBL" id="HBIJ01018765">
    <property type="protein sequence ID" value="CAE0371572.1"/>
    <property type="molecule type" value="Transcribed_RNA"/>
</dbReference>
<dbReference type="Gene3D" id="1.25.40.10">
    <property type="entry name" value="Tetratricopeptide repeat domain"/>
    <property type="match status" value="1"/>
</dbReference>
<keyword evidence="1" id="KW-0677">Repeat</keyword>
<feature type="domain" description="J" evidence="5">
    <location>
        <begin position="413"/>
        <end position="480"/>
    </location>
</feature>
<dbReference type="InterPro" id="IPR036869">
    <property type="entry name" value="J_dom_sf"/>
</dbReference>
<dbReference type="InterPro" id="IPR018253">
    <property type="entry name" value="DnaJ_domain_CS"/>
</dbReference>
<feature type="region of interest" description="Disordered" evidence="4">
    <location>
        <begin position="478"/>
        <end position="503"/>
    </location>
</feature>
<evidence type="ECO:0000256" key="4">
    <source>
        <dbReference type="SAM" id="MobiDB-lite"/>
    </source>
</evidence>